<dbReference type="OrthoDB" id="418495at2759"/>
<dbReference type="InterPro" id="IPR036249">
    <property type="entry name" value="Thioredoxin-like_sf"/>
</dbReference>
<evidence type="ECO:0000256" key="5">
    <source>
        <dbReference type="ARBA" id="ARBA00023284"/>
    </source>
</evidence>
<dbReference type="Pfam" id="PF00462">
    <property type="entry name" value="Glutaredoxin"/>
    <property type="match status" value="1"/>
</dbReference>
<evidence type="ECO:0000313" key="9">
    <source>
        <dbReference type="Proteomes" id="UP000694569"/>
    </source>
</evidence>
<comment type="similarity">
    <text evidence="1">Belongs to the glutaredoxin family.</text>
</comment>
<reference evidence="8" key="1">
    <citation type="submission" date="2025-08" db="UniProtKB">
        <authorList>
            <consortium name="Ensembl"/>
        </authorList>
    </citation>
    <scope>IDENTIFICATION</scope>
</reference>
<evidence type="ECO:0000256" key="4">
    <source>
        <dbReference type="ARBA" id="ARBA00023157"/>
    </source>
</evidence>
<evidence type="ECO:0000256" key="3">
    <source>
        <dbReference type="ARBA" id="ARBA00022982"/>
    </source>
</evidence>
<accession>A0A8C5QYV0</accession>
<sequence length="142" mass="15985">MWLLPALRCTGRKRSTLTYRDPLHPQSRRMGSFFSSDAPQPEIINTVKDTISENCVVIFSKTACPYCTMAKDAFRDLDVSYKVVELDQVEHGGQIQTILHKMTGARTKRHEQRHGGKPDKPTVSTRFQSDGDATDFLKAAVT</sequence>
<dbReference type="PROSITE" id="PS51354">
    <property type="entry name" value="GLUTAREDOXIN_2"/>
    <property type="match status" value="1"/>
</dbReference>
<evidence type="ECO:0000256" key="1">
    <source>
        <dbReference type="ARBA" id="ARBA00007787"/>
    </source>
</evidence>
<evidence type="ECO:0000259" key="7">
    <source>
        <dbReference type="Pfam" id="PF00462"/>
    </source>
</evidence>
<dbReference type="InterPro" id="IPR002109">
    <property type="entry name" value="Glutaredoxin"/>
</dbReference>
<dbReference type="Ensembl" id="ENSLLET00000046848.1">
    <property type="protein sequence ID" value="ENSLLEP00000045051.1"/>
    <property type="gene ID" value="ENSLLEG00000028565.1"/>
</dbReference>
<feature type="domain" description="Glutaredoxin" evidence="7">
    <location>
        <begin position="56"/>
        <end position="107"/>
    </location>
</feature>
<reference evidence="8" key="2">
    <citation type="submission" date="2025-09" db="UniProtKB">
        <authorList>
            <consortium name="Ensembl"/>
        </authorList>
    </citation>
    <scope>IDENTIFICATION</scope>
</reference>
<organism evidence="8 9">
    <name type="scientific">Leptobrachium leishanense</name>
    <name type="common">Leishan spiny toad</name>
    <dbReference type="NCBI Taxonomy" id="445787"/>
    <lineage>
        <taxon>Eukaryota</taxon>
        <taxon>Metazoa</taxon>
        <taxon>Chordata</taxon>
        <taxon>Craniata</taxon>
        <taxon>Vertebrata</taxon>
        <taxon>Euteleostomi</taxon>
        <taxon>Amphibia</taxon>
        <taxon>Batrachia</taxon>
        <taxon>Anura</taxon>
        <taxon>Pelobatoidea</taxon>
        <taxon>Megophryidae</taxon>
        <taxon>Leptobrachium</taxon>
    </lineage>
</organism>
<keyword evidence="2" id="KW-0813">Transport</keyword>
<dbReference type="Proteomes" id="UP000694569">
    <property type="component" value="Unplaced"/>
</dbReference>
<evidence type="ECO:0000313" key="8">
    <source>
        <dbReference type="Ensembl" id="ENSLLEP00000045051.1"/>
    </source>
</evidence>
<dbReference type="GO" id="GO:0005739">
    <property type="term" value="C:mitochondrion"/>
    <property type="evidence" value="ECO:0007669"/>
    <property type="project" value="TreeGrafter"/>
</dbReference>
<keyword evidence="4" id="KW-1015">Disulfide bond</keyword>
<dbReference type="PANTHER" id="PTHR46679:SF1">
    <property type="entry name" value="GLUTAREDOXIN-2, MITOCHONDRIAL"/>
    <property type="match status" value="1"/>
</dbReference>
<keyword evidence="3" id="KW-0249">Electron transport</keyword>
<proteinExistence type="inferred from homology"/>
<gene>
    <name evidence="8" type="primary">GLRX2</name>
</gene>
<feature type="region of interest" description="Disordered" evidence="6">
    <location>
        <begin position="103"/>
        <end position="129"/>
    </location>
</feature>
<dbReference type="SUPFAM" id="SSF52833">
    <property type="entry name" value="Thioredoxin-like"/>
    <property type="match status" value="1"/>
</dbReference>
<keyword evidence="5" id="KW-0676">Redox-active center</keyword>
<evidence type="ECO:0000256" key="2">
    <source>
        <dbReference type="ARBA" id="ARBA00022448"/>
    </source>
</evidence>
<dbReference type="GO" id="GO:0015035">
    <property type="term" value="F:protein-disulfide reductase activity"/>
    <property type="evidence" value="ECO:0007669"/>
    <property type="project" value="TreeGrafter"/>
</dbReference>
<evidence type="ECO:0000256" key="6">
    <source>
        <dbReference type="SAM" id="MobiDB-lite"/>
    </source>
</evidence>
<dbReference type="AlphaFoldDB" id="A0A8C5QYV0"/>
<name>A0A8C5QYV0_9ANUR</name>
<keyword evidence="9" id="KW-1185">Reference proteome</keyword>
<dbReference type="Gene3D" id="3.40.30.10">
    <property type="entry name" value="Glutaredoxin"/>
    <property type="match status" value="1"/>
</dbReference>
<dbReference type="GeneTree" id="ENSGT00940000162420"/>
<protein>
    <submittedName>
        <fullName evidence="8">Glutaredoxin 2</fullName>
    </submittedName>
</protein>
<dbReference type="PANTHER" id="PTHR46679">
    <property type="match status" value="1"/>
</dbReference>